<gene>
    <name evidence="3" type="ORF">R3P38DRAFT_2811181</name>
</gene>
<dbReference type="EMBL" id="JAWWNJ010000177">
    <property type="protein sequence ID" value="KAK6974953.1"/>
    <property type="molecule type" value="Genomic_DNA"/>
</dbReference>
<dbReference type="Gene3D" id="3.40.50.1460">
    <property type="match status" value="1"/>
</dbReference>
<comment type="caution">
    <text evidence="3">The sequence shown here is derived from an EMBL/GenBank/DDBJ whole genome shotgun (WGS) entry which is preliminary data.</text>
</comment>
<dbReference type="GO" id="GO:0005737">
    <property type="term" value="C:cytoplasm"/>
    <property type="evidence" value="ECO:0007669"/>
    <property type="project" value="TreeGrafter"/>
</dbReference>
<reference evidence="3 4" key="1">
    <citation type="journal article" date="2024" name="J Genomics">
        <title>Draft genome sequencing and assembly of Favolaschia claudopus CIRM-BRFM 2984 isolated from oak limbs.</title>
        <authorList>
            <person name="Navarro D."/>
            <person name="Drula E."/>
            <person name="Chaduli D."/>
            <person name="Cazenave R."/>
            <person name="Ahrendt S."/>
            <person name="Wang J."/>
            <person name="Lipzen A."/>
            <person name="Daum C."/>
            <person name="Barry K."/>
            <person name="Grigoriev I.V."/>
            <person name="Favel A."/>
            <person name="Rosso M.N."/>
            <person name="Martin F."/>
        </authorList>
    </citation>
    <scope>NUCLEOTIDE SEQUENCE [LARGE SCALE GENOMIC DNA]</scope>
    <source>
        <strain evidence="3 4">CIRM-BRFM 2984</strain>
    </source>
</reference>
<proteinExistence type="inferred from homology"/>
<dbReference type="AlphaFoldDB" id="A0AAV9ZA22"/>
<dbReference type="Proteomes" id="UP001362999">
    <property type="component" value="Unassembled WGS sequence"/>
</dbReference>
<name>A0AAV9ZA22_9AGAR</name>
<evidence type="ECO:0000259" key="2">
    <source>
        <dbReference type="Pfam" id="PF00656"/>
    </source>
</evidence>
<organism evidence="3 4">
    <name type="scientific">Favolaschia claudopus</name>
    <dbReference type="NCBI Taxonomy" id="2862362"/>
    <lineage>
        <taxon>Eukaryota</taxon>
        <taxon>Fungi</taxon>
        <taxon>Dikarya</taxon>
        <taxon>Basidiomycota</taxon>
        <taxon>Agaricomycotina</taxon>
        <taxon>Agaricomycetes</taxon>
        <taxon>Agaricomycetidae</taxon>
        <taxon>Agaricales</taxon>
        <taxon>Marasmiineae</taxon>
        <taxon>Mycenaceae</taxon>
        <taxon>Favolaschia</taxon>
    </lineage>
</organism>
<evidence type="ECO:0000256" key="1">
    <source>
        <dbReference type="ARBA" id="ARBA00009005"/>
    </source>
</evidence>
<keyword evidence="4" id="KW-1185">Reference proteome</keyword>
<dbReference type="GO" id="GO:0006508">
    <property type="term" value="P:proteolysis"/>
    <property type="evidence" value="ECO:0007669"/>
    <property type="project" value="InterPro"/>
</dbReference>
<dbReference type="InterPro" id="IPR011600">
    <property type="entry name" value="Pept_C14_caspase"/>
</dbReference>
<dbReference type="GO" id="GO:0004197">
    <property type="term" value="F:cysteine-type endopeptidase activity"/>
    <property type="evidence" value="ECO:0007669"/>
    <property type="project" value="InterPro"/>
</dbReference>
<evidence type="ECO:0000313" key="4">
    <source>
        <dbReference type="Proteomes" id="UP001362999"/>
    </source>
</evidence>
<dbReference type="Pfam" id="PF00656">
    <property type="entry name" value="Peptidase_C14"/>
    <property type="match status" value="1"/>
</dbReference>
<accession>A0AAV9ZA22</accession>
<evidence type="ECO:0000313" key="3">
    <source>
        <dbReference type="EMBL" id="KAK6974953.1"/>
    </source>
</evidence>
<protein>
    <recommendedName>
        <fullName evidence="2">Peptidase C14 caspase domain-containing protein</fullName>
    </recommendedName>
</protein>
<feature type="domain" description="Peptidase C14 caspase" evidence="2">
    <location>
        <begin position="11"/>
        <end position="270"/>
    </location>
</feature>
<dbReference type="InterPro" id="IPR050452">
    <property type="entry name" value="Metacaspase"/>
</dbReference>
<dbReference type="PANTHER" id="PTHR48104">
    <property type="entry name" value="METACASPASE-4"/>
    <property type="match status" value="1"/>
</dbReference>
<sequence length="403" mass="44559">MEQPTIRVFGLVIGIDKYKSGAVWNLESCVDDAQKVQRWLRKDLKVPKDQICVLLDNHATKHNIEQSFLRHLVHNENIQRGDAIVIFFAGHGSTAAAPTGWFHKTSAGGVAEVLCSYDFGHRGVAGISDRSLQAMLQELSDAKGDNIAVILDTCFAPLQSPSNIRDRRRTRWTPSEKVVTSHDLLDGLWPAARKQASPRGGGFCNMVNPPYTLLAACSPGEKAVEGKDGGKFTLAFLETARETPLHSASYVSLLQHIRPKIGESQKPVFVGLNTMRPVFDAVPFSPDQAYYQAETIHDSKTLRIGLGAVHGVVAGTEFSMHEHNYRGSRNPSIAHVSVTDVYPTWSFGYASHPVPTACWAQIKRWNNGGGFKIRSKRSLSMVRQSSGASFRSVKRSLFHRPTW</sequence>
<dbReference type="PANTHER" id="PTHR48104:SF30">
    <property type="entry name" value="METACASPASE-1"/>
    <property type="match status" value="1"/>
</dbReference>
<comment type="similarity">
    <text evidence="1">Belongs to the peptidase C14B family.</text>
</comment>